<sequence>MAQYSALNDGFAQYGTKETKRSEKGKRIGDEFIPQGRLAYQEISRRDEDYQLAQIMSKTLDIKIKTLYPPQLRDVNKSKLTMVVNSTEYNVIKCDSDGPKNFLYFYLQEVGPIEQD</sequence>
<keyword evidence="2" id="KW-1185">Reference proteome</keyword>
<evidence type="ECO:0000313" key="2">
    <source>
        <dbReference type="Proteomes" id="UP000640786"/>
    </source>
</evidence>
<comment type="caution">
    <text evidence="1">The sequence shown here is derived from an EMBL/GenBank/DDBJ whole genome shotgun (WGS) entry which is preliminary data.</text>
</comment>
<protein>
    <submittedName>
        <fullName evidence="1">Phage head-tail adapter protein</fullName>
    </submittedName>
</protein>
<dbReference type="Proteomes" id="UP000640786">
    <property type="component" value="Unassembled WGS sequence"/>
</dbReference>
<gene>
    <name evidence="1" type="ORF">H9650_20140</name>
</gene>
<proteinExistence type="predicted"/>
<reference evidence="1 2" key="1">
    <citation type="submission" date="2020-08" db="EMBL/GenBank/DDBJ databases">
        <title>A Genomic Blueprint of the Chicken Gut Microbiome.</title>
        <authorList>
            <person name="Gilroy R."/>
            <person name="Ravi A."/>
            <person name="Getino M."/>
            <person name="Pursley I."/>
            <person name="Horton D.L."/>
            <person name="Alikhan N.-F."/>
            <person name="Baker D."/>
            <person name="Gharbi K."/>
            <person name="Hall N."/>
            <person name="Watson M."/>
            <person name="Adriaenssens E.M."/>
            <person name="Foster-Nyarko E."/>
            <person name="Jarju S."/>
            <person name="Secka A."/>
            <person name="Antonio M."/>
            <person name="Oren A."/>
            <person name="Chaudhuri R."/>
            <person name="La Ragione R.M."/>
            <person name="Hildebrand F."/>
            <person name="Pallen M.J."/>
        </authorList>
    </citation>
    <scope>NUCLEOTIDE SEQUENCE [LARGE SCALE GENOMIC DNA]</scope>
    <source>
        <strain evidence="1 2">Sa2BUA9</strain>
    </source>
</reference>
<dbReference type="RefSeq" id="WP_191697997.1">
    <property type="nucleotide sequence ID" value="NZ_JACSQO010000020.1"/>
</dbReference>
<evidence type="ECO:0000313" key="1">
    <source>
        <dbReference type="EMBL" id="MBD7946410.1"/>
    </source>
</evidence>
<dbReference type="EMBL" id="JACSQO010000020">
    <property type="protein sequence ID" value="MBD7946410.1"/>
    <property type="molecule type" value="Genomic_DNA"/>
</dbReference>
<accession>A0ABR8RF22</accession>
<organism evidence="1 2">
    <name type="scientific">Psychrobacillus faecigallinarum</name>
    <dbReference type="NCBI Taxonomy" id="2762235"/>
    <lineage>
        <taxon>Bacteria</taxon>
        <taxon>Bacillati</taxon>
        <taxon>Bacillota</taxon>
        <taxon>Bacilli</taxon>
        <taxon>Bacillales</taxon>
        <taxon>Bacillaceae</taxon>
        <taxon>Psychrobacillus</taxon>
    </lineage>
</organism>
<name>A0ABR8RF22_9BACI</name>